<dbReference type="EMBL" id="KV441561">
    <property type="protein sequence ID" value="OAF99843.1"/>
    <property type="molecule type" value="Genomic_DNA"/>
</dbReference>
<accession>A0A177BWI1</accession>
<dbReference type="GeneID" id="28764034"/>
<dbReference type="InParanoid" id="A0A177BWI1"/>
<proteinExistence type="predicted"/>
<reference evidence="1 2" key="1">
    <citation type="submission" date="2016-05" db="EMBL/GenBank/DDBJ databases">
        <title>Comparative analysis of secretome profiles of manganese(II)-oxidizing ascomycete fungi.</title>
        <authorList>
            <consortium name="DOE Joint Genome Institute"/>
            <person name="Zeiner C.A."/>
            <person name="Purvine S.O."/>
            <person name="Zink E.M."/>
            <person name="Wu S."/>
            <person name="Pasa-Tolic L."/>
            <person name="Chaput D.L."/>
            <person name="Haridas S."/>
            <person name="Grigoriev I.V."/>
            <person name="Santelli C.M."/>
            <person name="Hansel C.M."/>
        </authorList>
    </citation>
    <scope>NUCLEOTIDE SEQUENCE [LARGE SCALE GENOMIC DNA]</scope>
    <source>
        <strain evidence="1 2">AP3s5-JAC2a</strain>
    </source>
</reference>
<evidence type="ECO:0000313" key="2">
    <source>
        <dbReference type="Proteomes" id="UP000077069"/>
    </source>
</evidence>
<dbReference type="Proteomes" id="UP000077069">
    <property type="component" value="Unassembled WGS sequence"/>
</dbReference>
<dbReference type="AlphaFoldDB" id="A0A177BWI1"/>
<sequence>MQHLPSNRHGRHRVVDVAKWRSPMAARCSDSLPAHIITASSTAINSAPATTVPTGQSRPLSTKDEIRASLAGTHAVTILACFANTERAPAYLNACLFLGTIHFPLYSYQCIAGSSGRKRTPSHMLVSRDSIFIKMGADLCKAITARRRRHLLPARLQYRTNSGTSPPDRGTTLAVKVLSSHVCDLDDFVSGLVARSEQIKHQPNSTDYFTASRPSCPPPMQGRISRFDCGEGVDARF</sequence>
<keyword evidence="2" id="KW-1185">Reference proteome</keyword>
<gene>
    <name evidence="1" type="ORF">CC84DRAFT_1181297</name>
</gene>
<organism evidence="1 2">
    <name type="scientific">Paraphaeosphaeria sporulosa</name>
    <dbReference type="NCBI Taxonomy" id="1460663"/>
    <lineage>
        <taxon>Eukaryota</taxon>
        <taxon>Fungi</taxon>
        <taxon>Dikarya</taxon>
        <taxon>Ascomycota</taxon>
        <taxon>Pezizomycotina</taxon>
        <taxon>Dothideomycetes</taxon>
        <taxon>Pleosporomycetidae</taxon>
        <taxon>Pleosporales</taxon>
        <taxon>Massarineae</taxon>
        <taxon>Didymosphaeriaceae</taxon>
        <taxon>Paraphaeosphaeria</taxon>
    </lineage>
</organism>
<evidence type="ECO:0000313" key="1">
    <source>
        <dbReference type="EMBL" id="OAF99843.1"/>
    </source>
</evidence>
<protein>
    <submittedName>
        <fullName evidence="1">Uncharacterized protein</fullName>
    </submittedName>
</protein>
<name>A0A177BWI1_9PLEO</name>
<dbReference type="RefSeq" id="XP_018030209.1">
    <property type="nucleotide sequence ID" value="XM_018180548.1"/>
</dbReference>